<dbReference type="InterPro" id="IPR000571">
    <property type="entry name" value="Znf_CCCH"/>
</dbReference>
<evidence type="ECO:0000256" key="1">
    <source>
        <dbReference type="PROSITE-ProRule" id="PRU00723"/>
    </source>
</evidence>
<evidence type="ECO:0000313" key="5">
    <source>
        <dbReference type="Proteomes" id="UP000077266"/>
    </source>
</evidence>
<evidence type="ECO:0000313" key="4">
    <source>
        <dbReference type="EMBL" id="KZW02397.1"/>
    </source>
</evidence>
<dbReference type="Gene3D" id="4.10.1000.10">
    <property type="entry name" value="Zinc finger, CCCH-type"/>
    <property type="match status" value="1"/>
</dbReference>
<dbReference type="Pfam" id="PF25540">
    <property type="entry name" value="DUF7923"/>
    <property type="match status" value="1"/>
</dbReference>
<reference evidence="4 5" key="1">
    <citation type="journal article" date="2016" name="Mol. Biol. Evol.">
        <title>Comparative Genomics of Early-Diverging Mushroom-Forming Fungi Provides Insights into the Origins of Lignocellulose Decay Capabilities.</title>
        <authorList>
            <person name="Nagy L.G."/>
            <person name="Riley R."/>
            <person name="Tritt A."/>
            <person name="Adam C."/>
            <person name="Daum C."/>
            <person name="Floudas D."/>
            <person name="Sun H."/>
            <person name="Yadav J.S."/>
            <person name="Pangilinan J."/>
            <person name="Larsson K.H."/>
            <person name="Matsuura K."/>
            <person name="Barry K."/>
            <person name="Labutti K."/>
            <person name="Kuo R."/>
            <person name="Ohm R.A."/>
            <person name="Bhattacharya S.S."/>
            <person name="Shirouzu T."/>
            <person name="Yoshinaga Y."/>
            <person name="Martin F.M."/>
            <person name="Grigoriev I.V."/>
            <person name="Hibbett D.S."/>
        </authorList>
    </citation>
    <scope>NUCLEOTIDE SEQUENCE [LARGE SCALE GENOMIC DNA]</scope>
    <source>
        <strain evidence="4 5">HHB12029</strain>
    </source>
</reference>
<feature type="zinc finger region" description="C3H1-type" evidence="1">
    <location>
        <begin position="254"/>
        <end position="282"/>
    </location>
</feature>
<dbReference type="GO" id="GO:0008270">
    <property type="term" value="F:zinc ion binding"/>
    <property type="evidence" value="ECO:0007669"/>
    <property type="project" value="UniProtKB-KW"/>
</dbReference>
<dbReference type="PANTHER" id="PTHR37543:SF1">
    <property type="entry name" value="CCCH ZINC FINGER DNA BINDING PROTEIN (AFU_ORTHOLOGUE AFUA_5G12760)"/>
    <property type="match status" value="1"/>
</dbReference>
<dbReference type="InterPro" id="IPR057683">
    <property type="entry name" value="DUF7923"/>
</dbReference>
<evidence type="ECO:0000256" key="2">
    <source>
        <dbReference type="SAM" id="MobiDB-lite"/>
    </source>
</evidence>
<keyword evidence="1" id="KW-0862">Zinc</keyword>
<proteinExistence type="predicted"/>
<sequence length="346" mass="37015">MAADKASTVAVPGAQENVAAGPKLDSAALTLCLIDGDANFFARDLILNGEVGGAQAAQKLIGGLASAEAGAPPRGAQTWTLVFLDKAAARAQLVAAGACTPVQFDGFCAGFDAAFALFNIVDAGTTADSADKKVKEYLRTFARASNIRRVFVCGHPERPYRMVLRLLQHDAATASKLTILRGSYPVSEEVMSLTPRIPVHKIPRLFELAAHSPPRSPPGLGSNVPSWRSLASPTSTPSPNSPGVQLDPKVPMSKQNPPPCNWFYLARCNKPADKCQYSHYYTLTREQIEDMRERAKRSPCMTTARNGMCPSGDKCILGHVCPNGPSCKYLAEGKCKFTGLNMHAQA</sequence>
<name>A0A165PMS2_EXIGL</name>
<dbReference type="STRING" id="1314781.A0A165PMS2"/>
<keyword evidence="1" id="KW-0863">Zinc-finger</keyword>
<gene>
    <name evidence="4" type="ORF">EXIGLDRAFT_734523</name>
</gene>
<dbReference type="InParanoid" id="A0A165PMS2"/>
<dbReference type="EMBL" id="KV425888">
    <property type="protein sequence ID" value="KZW02397.1"/>
    <property type="molecule type" value="Genomic_DNA"/>
</dbReference>
<evidence type="ECO:0000259" key="3">
    <source>
        <dbReference type="PROSITE" id="PS50103"/>
    </source>
</evidence>
<dbReference type="PROSITE" id="PS50103">
    <property type="entry name" value="ZF_C3H1"/>
    <property type="match status" value="1"/>
</dbReference>
<organism evidence="4 5">
    <name type="scientific">Exidia glandulosa HHB12029</name>
    <dbReference type="NCBI Taxonomy" id="1314781"/>
    <lineage>
        <taxon>Eukaryota</taxon>
        <taxon>Fungi</taxon>
        <taxon>Dikarya</taxon>
        <taxon>Basidiomycota</taxon>
        <taxon>Agaricomycotina</taxon>
        <taxon>Agaricomycetes</taxon>
        <taxon>Auriculariales</taxon>
        <taxon>Exidiaceae</taxon>
        <taxon>Exidia</taxon>
    </lineage>
</organism>
<feature type="compositionally biased region" description="Low complexity" evidence="2">
    <location>
        <begin position="232"/>
        <end position="242"/>
    </location>
</feature>
<dbReference type="Proteomes" id="UP000077266">
    <property type="component" value="Unassembled WGS sequence"/>
</dbReference>
<protein>
    <recommendedName>
        <fullName evidence="3">C3H1-type domain-containing protein</fullName>
    </recommendedName>
</protein>
<feature type="domain" description="C3H1-type" evidence="3">
    <location>
        <begin position="254"/>
        <end position="282"/>
    </location>
</feature>
<dbReference type="AlphaFoldDB" id="A0A165PMS2"/>
<keyword evidence="5" id="KW-1185">Reference proteome</keyword>
<feature type="region of interest" description="Disordered" evidence="2">
    <location>
        <begin position="213"/>
        <end position="252"/>
    </location>
</feature>
<dbReference type="OrthoDB" id="2270193at2759"/>
<keyword evidence="1" id="KW-0479">Metal-binding</keyword>
<dbReference type="PANTHER" id="PTHR37543">
    <property type="entry name" value="CCCH ZINC FINGER DNA BINDING PROTEIN (AFU_ORTHOLOGUE AFUA_5G12760)"/>
    <property type="match status" value="1"/>
</dbReference>
<accession>A0A165PMS2</accession>